<name>G2GXP4_9ENTR</name>
<protein>
    <recommendedName>
        <fullName evidence="3">DUF29 domain-containing protein</fullName>
    </recommendedName>
</protein>
<dbReference type="Proteomes" id="UP000004116">
    <property type="component" value="Unassembled WGS sequence"/>
</dbReference>
<dbReference type="PANTHER" id="PTHR34235:SF4">
    <property type="entry name" value="SLR0291 PROTEIN"/>
    <property type="match status" value="1"/>
</dbReference>
<dbReference type="PATRIC" id="fig|1005043.3.peg.500"/>
<dbReference type="RefSeq" id="WP_006706237.1">
    <property type="nucleotide sequence ID" value="NZ_AGCA01000114.1"/>
</dbReference>
<sequence>MAAHYNNDFYGWTQEQANFLRAGNLNQLDTQNLLEEIEGVGNSQRNELESQFEWLFIHLLKWLFQPSHRGRSWRLTIVRRLEKSPSLQNELNELMTDAYGDAILSAARETGLNEEILPKQCPWSFEQTINNEFFQNDGFTSHRALSIAV</sequence>
<dbReference type="InterPro" id="IPR002636">
    <property type="entry name" value="DUF29"/>
</dbReference>
<dbReference type="OrthoDB" id="5766125at2"/>
<dbReference type="EMBL" id="AGCA01000114">
    <property type="protein sequence ID" value="EGY29486.1"/>
    <property type="molecule type" value="Genomic_DNA"/>
</dbReference>
<dbReference type="AlphaFoldDB" id="G2GXP4"/>
<accession>G2GXP4</accession>
<gene>
    <name evidence="1" type="ORF">Rin_00005370</name>
</gene>
<evidence type="ECO:0000313" key="1">
    <source>
        <dbReference type="EMBL" id="EGY29486.1"/>
    </source>
</evidence>
<organism evidence="1 2">
    <name type="scientific">Candidatus Regiella insecticola 5.15</name>
    <dbReference type="NCBI Taxonomy" id="1005043"/>
    <lineage>
        <taxon>Bacteria</taxon>
        <taxon>Pseudomonadati</taxon>
        <taxon>Pseudomonadota</taxon>
        <taxon>Gammaproteobacteria</taxon>
        <taxon>Enterobacterales</taxon>
        <taxon>Enterobacteriaceae</taxon>
        <taxon>aphid secondary symbionts</taxon>
        <taxon>Candidatus Regiella</taxon>
    </lineage>
</organism>
<dbReference type="Gene3D" id="1.20.1220.20">
    <property type="entry name" value="Uncharcterised protein PF01724"/>
    <property type="match status" value="1"/>
</dbReference>
<reference evidence="1 2" key="1">
    <citation type="journal article" date="2012" name="Genome Res.">
        <title>Genomic basis of endosymbiont-conferred protection against an insect parasitoid.</title>
        <authorList>
            <person name="Hansen A.K."/>
            <person name="Vorburger C."/>
            <person name="Moran N.A."/>
        </authorList>
    </citation>
    <scope>NUCLEOTIDE SEQUENCE [LARGE SCALE GENOMIC DNA]</scope>
    <source>
        <strain evidence="2">R5.15</strain>
    </source>
</reference>
<evidence type="ECO:0000313" key="2">
    <source>
        <dbReference type="Proteomes" id="UP000004116"/>
    </source>
</evidence>
<dbReference type="PANTHER" id="PTHR34235">
    <property type="entry name" value="SLR1203 PROTEIN-RELATED"/>
    <property type="match status" value="1"/>
</dbReference>
<evidence type="ECO:0008006" key="3">
    <source>
        <dbReference type="Google" id="ProtNLM"/>
    </source>
</evidence>
<keyword evidence="2" id="KW-1185">Reference proteome</keyword>
<comment type="caution">
    <text evidence="1">The sequence shown here is derived from an EMBL/GenBank/DDBJ whole genome shotgun (WGS) entry which is preliminary data.</text>
</comment>
<dbReference type="Pfam" id="PF01724">
    <property type="entry name" value="DUF29"/>
    <property type="match status" value="1"/>
</dbReference>
<proteinExistence type="predicted"/>